<dbReference type="AlphaFoldDB" id="A0AAE0RR37"/>
<gene>
    <name evidence="1" type="ORF">CHS0354_020816</name>
</gene>
<evidence type="ECO:0000313" key="1">
    <source>
        <dbReference type="EMBL" id="KAK3577938.1"/>
    </source>
</evidence>
<reference evidence="1" key="3">
    <citation type="submission" date="2023-05" db="EMBL/GenBank/DDBJ databases">
        <authorList>
            <person name="Smith C.H."/>
        </authorList>
    </citation>
    <scope>NUCLEOTIDE SEQUENCE</scope>
    <source>
        <strain evidence="1">CHS0354</strain>
        <tissue evidence="1">Mantle</tissue>
    </source>
</reference>
<keyword evidence="2" id="KW-1185">Reference proteome</keyword>
<accession>A0AAE0RR37</accession>
<evidence type="ECO:0000313" key="2">
    <source>
        <dbReference type="Proteomes" id="UP001195483"/>
    </source>
</evidence>
<reference evidence="1" key="2">
    <citation type="journal article" date="2021" name="Genome Biol. Evol.">
        <title>Developing a high-quality reference genome for a parasitic bivalve with doubly uniparental inheritance (Bivalvia: Unionida).</title>
        <authorList>
            <person name="Smith C.H."/>
        </authorList>
    </citation>
    <scope>NUCLEOTIDE SEQUENCE</scope>
    <source>
        <strain evidence="1">CHS0354</strain>
        <tissue evidence="1">Mantle</tissue>
    </source>
</reference>
<dbReference type="Proteomes" id="UP001195483">
    <property type="component" value="Unassembled WGS sequence"/>
</dbReference>
<comment type="caution">
    <text evidence="1">The sequence shown here is derived from an EMBL/GenBank/DDBJ whole genome shotgun (WGS) entry which is preliminary data.</text>
</comment>
<name>A0AAE0RR37_9BIVA</name>
<dbReference type="EMBL" id="JAEAOA010001269">
    <property type="protein sequence ID" value="KAK3577938.1"/>
    <property type="molecule type" value="Genomic_DNA"/>
</dbReference>
<sequence>MELQNRAAICACLYSRLDTSARCDHQHHVQATIIPYARSEYAFEFLLCILSGVDADVNEKQSEILKDVFVLSLWLMIVSLWDQLKCDKDVSGNLAAWTSIDSTCKYGIVRRTHVRGGVCHFGHLQDLYHGELSIINSLCSEQVLSRAHRAANSTLKVEVPACARAEVIDILTYADPAELVVMSAKFYSSAPVAAGLHKITLALSVGQDSAKFVA</sequence>
<proteinExistence type="predicted"/>
<organism evidence="1 2">
    <name type="scientific">Potamilus streckersoni</name>
    <dbReference type="NCBI Taxonomy" id="2493646"/>
    <lineage>
        <taxon>Eukaryota</taxon>
        <taxon>Metazoa</taxon>
        <taxon>Spiralia</taxon>
        <taxon>Lophotrochozoa</taxon>
        <taxon>Mollusca</taxon>
        <taxon>Bivalvia</taxon>
        <taxon>Autobranchia</taxon>
        <taxon>Heteroconchia</taxon>
        <taxon>Palaeoheterodonta</taxon>
        <taxon>Unionida</taxon>
        <taxon>Unionoidea</taxon>
        <taxon>Unionidae</taxon>
        <taxon>Ambleminae</taxon>
        <taxon>Lampsilini</taxon>
        <taxon>Potamilus</taxon>
    </lineage>
</organism>
<reference evidence="1" key="1">
    <citation type="journal article" date="2021" name="Genome Biol. Evol.">
        <title>A High-Quality Reference Genome for a Parasitic Bivalve with Doubly Uniparental Inheritance (Bivalvia: Unionida).</title>
        <authorList>
            <person name="Smith C.H."/>
        </authorList>
    </citation>
    <scope>NUCLEOTIDE SEQUENCE</scope>
    <source>
        <strain evidence="1">CHS0354</strain>
    </source>
</reference>
<protein>
    <submittedName>
        <fullName evidence="1">Uncharacterized protein</fullName>
    </submittedName>
</protein>